<evidence type="ECO:0000313" key="1">
    <source>
        <dbReference type="EMBL" id="SNS92807.1"/>
    </source>
</evidence>
<name>A0A239IGT4_9RHOB</name>
<keyword evidence="2" id="KW-1185">Reference proteome</keyword>
<dbReference type="SUPFAM" id="SSF55729">
    <property type="entry name" value="Acyl-CoA N-acyltransferases (Nat)"/>
    <property type="match status" value="1"/>
</dbReference>
<accession>A0A239IGT4</accession>
<dbReference type="InterPro" id="IPR016181">
    <property type="entry name" value="Acyl_CoA_acyltransferase"/>
</dbReference>
<dbReference type="AlphaFoldDB" id="A0A239IGT4"/>
<organism evidence="1 2">
    <name type="scientific">Tropicimonas sediminicola</name>
    <dbReference type="NCBI Taxonomy" id="1031541"/>
    <lineage>
        <taxon>Bacteria</taxon>
        <taxon>Pseudomonadati</taxon>
        <taxon>Pseudomonadota</taxon>
        <taxon>Alphaproteobacteria</taxon>
        <taxon>Rhodobacterales</taxon>
        <taxon>Roseobacteraceae</taxon>
        <taxon>Tropicimonas</taxon>
    </lineage>
</organism>
<evidence type="ECO:0000313" key="2">
    <source>
        <dbReference type="Proteomes" id="UP000198426"/>
    </source>
</evidence>
<dbReference type="OrthoDB" id="1424091at2"/>
<dbReference type="EMBL" id="FZOY01000004">
    <property type="protein sequence ID" value="SNS92807.1"/>
    <property type="molecule type" value="Genomic_DNA"/>
</dbReference>
<dbReference type="Proteomes" id="UP000198426">
    <property type="component" value="Unassembled WGS sequence"/>
</dbReference>
<reference evidence="1 2" key="1">
    <citation type="submission" date="2017-06" db="EMBL/GenBank/DDBJ databases">
        <authorList>
            <person name="Kim H.J."/>
            <person name="Triplett B.A."/>
        </authorList>
    </citation>
    <scope>NUCLEOTIDE SEQUENCE [LARGE SCALE GENOMIC DNA]</scope>
    <source>
        <strain evidence="1 2">DSM 29339</strain>
    </source>
</reference>
<evidence type="ECO:0008006" key="3">
    <source>
        <dbReference type="Google" id="ProtNLM"/>
    </source>
</evidence>
<protein>
    <recommendedName>
        <fullName evidence="3">GNAT family N-acetyltransferase</fullName>
    </recommendedName>
</protein>
<sequence>MKPHPHFRDREIPRIHALGIFRLKALSVDDLVRDYCAVMESAADIKAANPSMTWPEGLTLEENLTDLAWHQTEFRNRRSFAWIIEDADGTYLGCLYVYPSISGEDAADVHWWWRPGNGVHDDRFRDELSAWLSGRDWPPLDYRLQGK</sequence>
<proteinExistence type="predicted"/>
<gene>
    <name evidence="1" type="ORF">SAMN05421757_104387</name>
</gene>
<dbReference type="RefSeq" id="WP_089233461.1">
    <property type="nucleotide sequence ID" value="NZ_FZOY01000004.1"/>
</dbReference>